<organism evidence="2 3">
    <name type="scientific">Acer negundo</name>
    <name type="common">Box elder</name>
    <dbReference type="NCBI Taxonomy" id="4023"/>
    <lineage>
        <taxon>Eukaryota</taxon>
        <taxon>Viridiplantae</taxon>
        <taxon>Streptophyta</taxon>
        <taxon>Embryophyta</taxon>
        <taxon>Tracheophyta</taxon>
        <taxon>Spermatophyta</taxon>
        <taxon>Magnoliopsida</taxon>
        <taxon>eudicotyledons</taxon>
        <taxon>Gunneridae</taxon>
        <taxon>Pentapetalae</taxon>
        <taxon>rosids</taxon>
        <taxon>malvids</taxon>
        <taxon>Sapindales</taxon>
        <taxon>Sapindaceae</taxon>
        <taxon>Hippocastanoideae</taxon>
        <taxon>Acereae</taxon>
        <taxon>Acer</taxon>
    </lineage>
</organism>
<keyword evidence="3" id="KW-1185">Reference proteome</keyword>
<dbReference type="PANTHER" id="PTHR37610">
    <property type="entry name" value="CCHC-TYPE DOMAIN-CONTAINING PROTEIN"/>
    <property type="match status" value="1"/>
</dbReference>
<evidence type="ECO:0000313" key="3">
    <source>
        <dbReference type="Proteomes" id="UP001064489"/>
    </source>
</evidence>
<sequence length="202" mass="23224">MANSDSNPSLKLSSILLNGYNYVTWSRAMMLSLGGKKKLKFINGNSTCPADVADSEYEDWMASDQLVRSWLLNSMEPHVAEIFTFSDSTKALWDLLTEFYGSQDNAARIFELKREIAAVEQEDKTYSEHLGFLKKMWDELNIYHPYTTDEKIILQRVEEDKIFSLLNGLKPDFENLRSNVLMGSQLPSFSNVCNLVQREETR</sequence>
<evidence type="ECO:0000259" key="1">
    <source>
        <dbReference type="Pfam" id="PF14244"/>
    </source>
</evidence>
<accession>A0AAD5IMG9</accession>
<dbReference type="Pfam" id="PF14244">
    <property type="entry name" value="Retrotran_gag_3"/>
    <property type="match status" value="1"/>
</dbReference>
<gene>
    <name evidence="2" type="ORF">LWI28_020223</name>
</gene>
<protein>
    <recommendedName>
        <fullName evidence="1">Retrotransposon Copia-like N-terminal domain-containing protein</fullName>
    </recommendedName>
</protein>
<proteinExistence type="predicted"/>
<dbReference type="PANTHER" id="PTHR37610:SF40">
    <property type="entry name" value="OS01G0909600 PROTEIN"/>
    <property type="match status" value="1"/>
</dbReference>
<dbReference type="EMBL" id="JAJSOW010000104">
    <property type="protein sequence ID" value="KAI9169963.1"/>
    <property type="molecule type" value="Genomic_DNA"/>
</dbReference>
<dbReference type="Proteomes" id="UP001064489">
    <property type="component" value="Chromosome 7"/>
</dbReference>
<evidence type="ECO:0000313" key="2">
    <source>
        <dbReference type="EMBL" id="KAI9169963.1"/>
    </source>
</evidence>
<feature type="domain" description="Retrotransposon Copia-like N-terminal" evidence="1">
    <location>
        <begin position="7"/>
        <end position="49"/>
    </location>
</feature>
<name>A0AAD5IMG9_ACENE</name>
<reference evidence="2" key="2">
    <citation type="submission" date="2023-02" db="EMBL/GenBank/DDBJ databases">
        <authorList>
            <person name="Swenson N.G."/>
            <person name="Wegrzyn J.L."/>
            <person name="Mcevoy S.L."/>
        </authorList>
    </citation>
    <scope>NUCLEOTIDE SEQUENCE</scope>
    <source>
        <strain evidence="2">91603</strain>
        <tissue evidence="2">Leaf</tissue>
    </source>
</reference>
<dbReference type="InterPro" id="IPR029472">
    <property type="entry name" value="Copia-like_N"/>
</dbReference>
<dbReference type="AlphaFoldDB" id="A0AAD5IMG9"/>
<comment type="caution">
    <text evidence="2">The sequence shown here is derived from an EMBL/GenBank/DDBJ whole genome shotgun (WGS) entry which is preliminary data.</text>
</comment>
<reference evidence="2" key="1">
    <citation type="journal article" date="2022" name="Plant J.">
        <title>Strategies of tolerance reflected in two North American maple genomes.</title>
        <authorList>
            <person name="McEvoy S.L."/>
            <person name="Sezen U.U."/>
            <person name="Trouern-Trend A."/>
            <person name="McMahon S.M."/>
            <person name="Schaberg P.G."/>
            <person name="Yang J."/>
            <person name="Wegrzyn J.L."/>
            <person name="Swenson N.G."/>
        </authorList>
    </citation>
    <scope>NUCLEOTIDE SEQUENCE</scope>
    <source>
        <strain evidence="2">91603</strain>
    </source>
</reference>